<dbReference type="PANTHER" id="PTHR33420">
    <property type="entry name" value="FIMBRIAL SUBUNIT ELFA-RELATED"/>
    <property type="match status" value="1"/>
</dbReference>
<keyword evidence="1" id="KW-0812">Transmembrane</keyword>
<evidence type="ECO:0000259" key="2">
    <source>
        <dbReference type="Pfam" id="PF00419"/>
    </source>
</evidence>
<dbReference type="Pfam" id="PF00419">
    <property type="entry name" value="Fimbrial"/>
    <property type="match status" value="1"/>
</dbReference>
<dbReference type="SUPFAM" id="SSF49401">
    <property type="entry name" value="Bacterial adhesins"/>
    <property type="match status" value="1"/>
</dbReference>
<dbReference type="InterPro" id="IPR050263">
    <property type="entry name" value="Bact_Fimbrial_Adh_Pro"/>
</dbReference>
<feature type="transmembrane region" description="Helical" evidence="1">
    <location>
        <begin position="12"/>
        <end position="33"/>
    </location>
</feature>
<dbReference type="InterPro" id="IPR036937">
    <property type="entry name" value="Adhesion_dom_fimbrial_sf"/>
</dbReference>
<evidence type="ECO:0000313" key="4">
    <source>
        <dbReference type="Proteomes" id="UP000244682"/>
    </source>
</evidence>
<dbReference type="RefSeq" id="WP_108656366.1">
    <property type="nucleotide sequence ID" value="NZ_CP028956.1"/>
</dbReference>
<evidence type="ECO:0000256" key="1">
    <source>
        <dbReference type="SAM" id="Phobius"/>
    </source>
</evidence>
<dbReference type="PANTHER" id="PTHR33420:SF10">
    <property type="entry name" value="FIMBRIAE MAJOR SUBUNIT"/>
    <property type="match status" value="1"/>
</dbReference>
<dbReference type="Gene3D" id="2.60.40.1090">
    <property type="entry name" value="Fimbrial-type adhesion domain"/>
    <property type="match status" value="1"/>
</dbReference>
<dbReference type="InterPro" id="IPR008966">
    <property type="entry name" value="Adhesion_dom_sf"/>
</dbReference>
<dbReference type="AlphaFoldDB" id="A0AAU8ZMA1"/>
<keyword evidence="1" id="KW-1133">Transmembrane helix</keyword>
<keyword evidence="1" id="KW-0472">Membrane</keyword>
<gene>
    <name evidence="3" type="ORF">AM380_11330</name>
</gene>
<accession>A0AAU8ZMA1</accession>
<dbReference type="Proteomes" id="UP000244682">
    <property type="component" value="Chromosome"/>
</dbReference>
<dbReference type="GO" id="GO:0009289">
    <property type="term" value="C:pilus"/>
    <property type="evidence" value="ECO:0007669"/>
    <property type="project" value="InterPro"/>
</dbReference>
<feature type="domain" description="Fimbrial-type adhesion" evidence="2">
    <location>
        <begin position="46"/>
        <end position="195"/>
    </location>
</feature>
<organism evidence="3 4">
    <name type="scientific">Morganella morganii</name>
    <name type="common">Proteus morganii</name>
    <dbReference type="NCBI Taxonomy" id="582"/>
    <lineage>
        <taxon>Bacteria</taxon>
        <taxon>Pseudomonadati</taxon>
        <taxon>Pseudomonadota</taxon>
        <taxon>Gammaproteobacteria</taxon>
        <taxon>Enterobacterales</taxon>
        <taxon>Morganellaceae</taxon>
        <taxon>Morganella</taxon>
    </lineage>
</organism>
<dbReference type="GO" id="GO:0043709">
    <property type="term" value="P:cell adhesion involved in single-species biofilm formation"/>
    <property type="evidence" value="ECO:0007669"/>
    <property type="project" value="TreeGrafter"/>
</dbReference>
<dbReference type="InterPro" id="IPR000259">
    <property type="entry name" value="Adhesion_dom_fimbrial"/>
</dbReference>
<dbReference type="EMBL" id="CP028956">
    <property type="protein sequence ID" value="AWC94187.1"/>
    <property type="molecule type" value="Genomic_DNA"/>
</dbReference>
<protein>
    <submittedName>
        <fullName evidence="3">Type 1 fimbrial protein</fullName>
    </submittedName>
</protein>
<sequence length="196" mass="21741">MYLINIFRKCGILLYSCKISLFMLLGIFTYAHAEVVCDNNCKMTVEFKGVYKEDTCVISINGASNNETVLLPTISHRTLDQPQKEAGSTLFTVALNNCPTEVEVNLFFKSFANLSPVTENLKNRDGDGFAKNVELRIRDGNAKHIAIDNPDAGQLYNIPAVNSSVPKNYYVSYFAGEDPVLPGNVEAKTVLEVVYK</sequence>
<reference evidence="3 4" key="1">
    <citation type="submission" date="2018-04" db="EMBL/GenBank/DDBJ databases">
        <title>Whole genome sequencing of Morganella morganii AR_0133.</title>
        <authorList>
            <person name="Conlan S."/>
            <person name="Thomas P.J."/>
            <person name="Mullikin J."/>
            <person name="Frank K.M."/>
            <person name="Segre J.A."/>
        </authorList>
    </citation>
    <scope>NUCLEOTIDE SEQUENCE [LARGE SCALE GENOMIC DNA]</scope>
    <source>
        <strain evidence="3 4">AR_0133</strain>
    </source>
</reference>
<name>A0AAU8ZMA1_MORMO</name>
<evidence type="ECO:0000313" key="3">
    <source>
        <dbReference type="EMBL" id="AWC94187.1"/>
    </source>
</evidence>
<proteinExistence type="predicted"/>